<protein>
    <submittedName>
        <fullName evidence="1">Uncharacterized protein</fullName>
    </submittedName>
</protein>
<gene>
    <name evidence="1" type="ORF">RFI_38584</name>
</gene>
<name>X6LDW8_RETFI</name>
<dbReference type="AlphaFoldDB" id="X6LDW8"/>
<dbReference type="Proteomes" id="UP000023152">
    <property type="component" value="Unassembled WGS sequence"/>
</dbReference>
<keyword evidence="2" id="KW-1185">Reference proteome</keyword>
<evidence type="ECO:0000313" key="1">
    <source>
        <dbReference type="EMBL" id="ETN98904.1"/>
    </source>
</evidence>
<reference evidence="1 2" key="1">
    <citation type="journal article" date="2013" name="Curr. Biol.">
        <title>The Genome of the Foraminiferan Reticulomyxa filosa.</title>
        <authorList>
            <person name="Glockner G."/>
            <person name="Hulsmann N."/>
            <person name="Schleicher M."/>
            <person name="Noegel A.A."/>
            <person name="Eichinger L."/>
            <person name="Gallinger C."/>
            <person name="Pawlowski J."/>
            <person name="Sierra R."/>
            <person name="Euteneuer U."/>
            <person name="Pillet L."/>
            <person name="Moustafa A."/>
            <person name="Platzer M."/>
            <person name="Groth M."/>
            <person name="Szafranski K."/>
            <person name="Schliwa M."/>
        </authorList>
    </citation>
    <scope>NUCLEOTIDE SEQUENCE [LARGE SCALE GENOMIC DNA]</scope>
</reference>
<organism evidence="1 2">
    <name type="scientific">Reticulomyxa filosa</name>
    <dbReference type="NCBI Taxonomy" id="46433"/>
    <lineage>
        <taxon>Eukaryota</taxon>
        <taxon>Sar</taxon>
        <taxon>Rhizaria</taxon>
        <taxon>Retaria</taxon>
        <taxon>Foraminifera</taxon>
        <taxon>Monothalamids</taxon>
        <taxon>Reticulomyxidae</taxon>
        <taxon>Reticulomyxa</taxon>
    </lineage>
</organism>
<evidence type="ECO:0000313" key="2">
    <source>
        <dbReference type="Proteomes" id="UP000023152"/>
    </source>
</evidence>
<sequence length="312" mass="36423">MNGSNSWSQDVGNFENVTASDIVRYANDFANTLLKGCKEIEYYHIYGVVLSGCAQKQLIVSEVPCGNLVFYYLNPTDFDYNNLEPLKTKHNEILKGIKVYIKGAYIDVGTEIVSHSESVLKIKWKGFEFHITVTWTFSERQYCKFHRTKNTPVCLFSPETLKDIANDLAKEVPRYRRYIKNVGRQWKRFLEKNMDASLSLLRVYYINERLVGTDTRLAVLYLKKWQRVAMEGEENLSNNSLEIICTYLSHKSGARSHREIVIQFFTLMKQIKETNEPVIIQFPYLVHNELQHLTKPKCRAGDVIILDYLYMR</sequence>
<dbReference type="EMBL" id="ASPP01045437">
    <property type="protein sequence ID" value="ETN98904.1"/>
    <property type="molecule type" value="Genomic_DNA"/>
</dbReference>
<proteinExistence type="predicted"/>
<accession>X6LDW8</accession>
<comment type="caution">
    <text evidence="1">The sequence shown here is derived from an EMBL/GenBank/DDBJ whole genome shotgun (WGS) entry which is preliminary data.</text>
</comment>